<evidence type="ECO:0000256" key="3">
    <source>
        <dbReference type="RuleBase" id="RU004475"/>
    </source>
</evidence>
<feature type="transmembrane region" description="Helical" evidence="3">
    <location>
        <begin position="374"/>
        <end position="394"/>
    </location>
</feature>
<evidence type="ECO:0000313" key="5">
    <source>
        <dbReference type="Proteomes" id="UP000095280"/>
    </source>
</evidence>
<dbReference type="Proteomes" id="UP000095280">
    <property type="component" value="Unplaced"/>
</dbReference>
<organism evidence="5 6">
    <name type="scientific">Macrostomum lignano</name>
    <dbReference type="NCBI Taxonomy" id="282301"/>
    <lineage>
        <taxon>Eukaryota</taxon>
        <taxon>Metazoa</taxon>
        <taxon>Spiralia</taxon>
        <taxon>Lophotrochozoa</taxon>
        <taxon>Platyhelminthes</taxon>
        <taxon>Rhabditophora</taxon>
        <taxon>Macrostomorpha</taxon>
        <taxon>Macrostomida</taxon>
        <taxon>Macrostomidae</taxon>
        <taxon>Macrostomum</taxon>
    </lineage>
</organism>
<dbReference type="Pfam" id="PF01073">
    <property type="entry name" value="3Beta_HSD"/>
    <property type="match status" value="1"/>
</dbReference>
<dbReference type="InterPro" id="IPR050177">
    <property type="entry name" value="Lipid_A_modif_metabolic_enz"/>
</dbReference>
<reference evidence="6" key="1">
    <citation type="submission" date="2016-11" db="UniProtKB">
        <authorList>
            <consortium name="WormBaseParasite"/>
        </authorList>
    </citation>
    <scope>IDENTIFICATION</scope>
</reference>
<keyword evidence="3" id="KW-0472">Membrane</keyword>
<name>A0A1I8HDQ3_9PLAT</name>
<dbReference type="SUPFAM" id="SSF51735">
    <property type="entry name" value="NAD(P)-binding Rossmann-fold domains"/>
    <property type="match status" value="1"/>
</dbReference>
<dbReference type="GO" id="GO:0016616">
    <property type="term" value="F:oxidoreductase activity, acting on the CH-OH group of donors, NAD or NADP as acceptor"/>
    <property type="evidence" value="ECO:0007669"/>
    <property type="project" value="InterPro"/>
</dbReference>
<keyword evidence="5" id="KW-1185">Reference proteome</keyword>
<dbReference type="InterPro" id="IPR002225">
    <property type="entry name" value="3Beta_OHSteriod_DH/Estase"/>
</dbReference>
<dbReference type="AlphaFoldDB" id="A0A1I8HDQ3"/>
<dbReference type="PANTHER" id="PTHR43245:SF51">
    <property type="entry name" value="SHORT CHAIN DEHYDROGENASE_REDUCTASE FAMILY 42E, MEMBER 2"/>
    <property type="match status" value="1"/>
</dbReference>
<comment type="similarity">
    <text evidence="1 3">Belongs to the 3-beta-HSD family.</text>
</comment>
<dbReference type="PANTHER" id="PTHR43245">
    <property type="entry name" value="BIFUNCTIONAL POLYMYXIN RESISTANCE PROTEIN ARNA"/>
    <property type="match status" value="1"/>
</dbReference>
<sequence length="398" mass="42856">MPVELRSSSALSNRLSAPSHRFLITGGGGYVGQSLAQVLAARGDSVSLADLRFSSDDSKFKRVQVDVAKLKDVDRAVSAGYDCVFHVASFGMSGGEMLKKDKIYAVNVVGTRNVIAACQKHGVKALVYTSTYNVVFGGQEIRNGDETLPYLPMDRHVDAYSRTKSEAEQLVLSANSNSGLLTCALRLAGVYGPGEQRHLPRAVGFMAVGAFRVRWGLRQADVDFLHIDNLVQGHVKAADRLLLGDRRVAGRAFFLSDGAPTPNFDFFAKLAGGLGYPTPCLAAPYHAVYGLAWLAELAHSVANRLGLEFEPWLTRAEVCKTGVTHYFSVAAAADALGYQPTVSNDLTECVTWFRLRGWGRPTAARPARGSARCLRLLLSLAFALCLCALLASMLPGVA</sequence>
<dbReference type="GO" id="GO:0006694">
    <property type="term" value="P:steroid biosynthetic process"/>
    <property type="evidence" value="ECO:0007669"/>
    <property type="project" value="InterPro"/>
</dbReference>
<feature type="domain" description="3-beta hydroxysteroid dehydrogenase/isomerase" evidence="4">
    <location>
        <begin position="23"/>
        <end position="277"/>
    </location>
</feature>
<accession>A0A1I8HDQ3</accession>
<dbReference type="Gene3D" id="3.40.50.720">
    <property type="entry name" value="NAD(P)-binding Rossmann-like Domain"/>
    <property type="match status" value="1"/>
</dbReference>
<evidence type="ECO:0000259" key="4">
    <source>
        <dbReference type="Pfam" id="PF01073"/>
    </source>
</evidence>
<proteinExistence type="inferred from homology"/>
<protein>
    <submittedName>
        <fullName evidence="6">3Beta_HSD domain-containing protein</fullName>
    </submittedName>
</protein>
<evidence type="ECO:0000256" key="1">
    <source>
        <dbReference type="ARBA" id="ARBA00009219"/>
    </source>
</evidence>
<keyword evidence="2 3" id="KW-0560">Oxidoreductase</keyword>
<evidence type="ECO:0000313" key="6">
    <source>
        <dbReference type="WBParaSite" id="maker-uti_cns_0005461-snap-gene-0.2-mRNA-1"/>
    </source>
</evidence>
<keyword evidence="3" id="KW-1133">Transmembrane helix</keyword>
<keyword evidence="3" id="KW-0812">Transmembrane</keyword>
<dbReference type="InterPro" id="IPR036291">
    <property type="entry name" value="NAD(P)-bd_dom_sf"/>
</dbReference>
<evidence type="ECO:0000256" key="2">
    <source>
        <dbReference type="ARBA" id="ARBA00023002"/>
    </source>
</evidence>
<dbReference type="WBParaSite" id="maker-uti_cns_0005461-snap-gene-0.2-mRNA-1">
    <property type="protein sequence ID" value="maker-uti_cns_0005461-snap-gene-0.2-mRNA-1"/>
    <property type="gene ID" value="maker-uti_cns_0005461-snap-gene-0.2"/>
</dbReference>